<dbReference type="GO" id="GO:0019441">
    <property type="term" value="P:L-tryptophan catabolic process to kynurenine"/>
    <property type="evidence" value="ECO:0007669"/>
    <property type="project" value="InterPro"/>
</dbReference>
<protein>
    <submittedName>
        <fullName evidence="1">Cyclase family protein</fullName>
    </submittedName>
</protein>
<proteinExistence type="predicted"/>
<dbReference type="InterPro" id="IPR007325">
    <property type="entry name" value="KFase/CYL"/>
</dbReference>
<name>E6UKK6_RUMA7</name>
<reference evidence="2" key="1">
    <citation type="journal article" date="2011" name="J. Bacteriol.">
        <title>Complete genome of the cellulolytic ruminal bacterium Ruminococcus albus 7.</title>
        <authorList>
            <person name="Suen G."/>
            <person name="Stevenson D.M."/>
            <person name="Bruce D.C."/>
            <person name="Chertkov O."/>
            <person name="Copeland A."/>
            <person name="Cheng J.F."/>
            <person name="Detter C."/>
            <person name="Detter J.C."/>
            <person name="Goodwin L.A."/>
            <person name="Han C.S."/>
            <person name="Hauser L.J."/>
            <person name="Ivanova N.N."/>
            <person name="Kyrpides N.C."/>
            <person name="Land M.L."/>
            <person name="Lapidus A."/>
            <person name="Lucas S."/>
            <person name="Ovchinnikova G."/>
            <person name="Pitluck S."/>
            <person name="Tapia R."/>
            <person name="Woyke T."/>
            <person name="Boyum J."/>
            <person name="Mead D."/>
            <person name="Weimer P.J."/>
        </authorList>
    </citation>
    <scope>NUCLEOTIDE SEQUENCE [LARGE SCALE GENOMIC DNA]</scope>
    <source>
        <strain evidence="2">ATCC 27210 / DSM 20455 / JCM 14654 / NCDO 2250 / 7</strain>
        <plasmid evidence="2">pRUMAL02</plasmid>
    </source>
</reference>
<dbReference type="InterPro" id="IPR037175">
    <property type="entry name" value="KFase_sf"/>
</dbReference>
<sequence>MRKRIIDISQEVFGCSVFPGDPQPIRKTPMSIDNGDVCNLTEISMCAHNGTHVDAPYHFINYGRKIDEMPLECFVGKCFVCRHEGDVTADDAKTMLKRSGCCERLLIGGRCTVTADAARVFAEAGLKLIGNESQTVGPEDAPMEVHLILLGAEVILLEGIRLEGVAEGEYFLSAAPLCLGGSDGAPCRAYIMEI</sequence>
<organism evidence="1 2">
    <name type="scientific">Ruminococcus albus (strain ATCC 27210 / DSM 20455 / JCM 14654 / NCDO 2250 / 7)</name>
    <dbReference type="NCBI Taxonomy" id="697329"/>
    <lineage>
        <taxon>Bacteria</taxon>
        <taxon>Bacillati</taxon>
        <taxon>Bacillota</taxon>
        <taxon>Clostridia</taxon>
        <taxon>Eubacteriales</taxon>
        <taxon>Oscillospiraceae</taxon>
        <taxon>Ruminococcus</taxon>
    </lineage>
</organism>
<dbReference type="PANTHER" id="PTHR31118">
    <property type="entry name" value="CYCLASE-LIKE PROTEIN 2"/>
    <property type="match status" value="1"/>
</dbReference>
<dbReference type="GO" id="GO:0004061">
    <property type="term" value="F:arylformamidase activity"/>
    <property type="evidence" value="ECO:0007669"/>
    <property type="project" value="InterPro"/>
</dbReference>
<dbReference type="SUPFAM" id="SSF102198">
    <property type="entry name" value="Putative cyclase"/>
    <property type="match status" value="1"/>
</dbReference>
<evidence type="ECO:0000313" key="2">
    <source>
        <dbReference type="Proteomes" id="UP000006919"/>
    </source>
</evidence>
<geneLocation type="plasmid" evidence="1 2">
    <name>pRUMAL02</name>
</geneLocation>
<accession>E6UKK6</accession>
<evidence type="ECO:0000313" key="1">
    <source>
        <dbReference type="EMBL" id="ADU24202.1"/>
    </source>
</evidence>
<dbReference type="HOGENOM" id="CLU_030671_3_1_9"/>
<keyword evidence="1" id="KW-0614">Plasmid</keyword>
<gene>
    <name evidence="1" type="ordered locus">Rumal_3767</name>
</gene>
<dbReference type="KEGG" id="ral:Rumal_3767"/>
<dbReference type="PANTHER" id="PTHR31118:SF12">
    <property type="entry name" value="CYCLASE-LIKE PROTEIN 2"/>
    <property type="match status" value="1"/>
</dbReference>
<dbReference type="EMBL" id="CP002405">
    <property type="protein sequence ID" value="ADU24202.1"/>
    <property type="molecule type" value="Genomic_DNA"/>
</dbReference>
<dbReference type="Proteomes" id="UP000006919">
    <property type="component" value="Plasmid pRUMAL02"/>
</dbReference>
<dbReference type="Gene3D" id="3.50.30.50">
    <property type="entry name" value="Putative cyclase"/>
    <property type="match status" value="1"/>
</dbReference>
<dbReference type="Pfam" id="PF04199">
    <property type="entry name" value="Cyclase"/>
    <property type="match status" value="1"/>
</dbReference>
<dbReference type="RefSeq" id="WP_013483747.1">
    <property type="nucleotide sequence ID" value="NC_014825.1"/>
</dbReference>
<dbReference type="OrthoDB" id="9796085at2"/>
<dbReference type="AlphaFoldDB" id="E6UKK6"/>